<keyword evidence="2" id="KW-1185">Reference proteome</keyword>
<name>A0ABY7ERJ8_MYAAR</name>
<evidence type="ECO:0000313" key="1">
    <source>
        <dbReference type="EMBL" id="WAR11029.1"/>
    </source>
</evidence>
<sequence length="83" mass="9555">MDSDESVKQIKKGIEEELLRVKKGLDNSEKECTTLQARCTHLKDYIKFDRTQPTGEVEVKINLEQRLPIKCVFTFPDGIQTSI</sequence>
<evidence type="ECO:0000313" key="2">
    <source>
        <dbReference type="Proteomes" id="UP001164746"/>
    </source>
</evidence>
<accession>A0ABY7ERJ8</accession>
<organism evidence="1 2">
    <name type="scientific">Mya arenaria</name>
    <name type="common">Soft-shell clam</name>
    <dbReference type="NCBI Taxonomy" id="6604"/>
    <lineage>
        <taxon>Eukaryota</taxon>
        <taxon>Metazoa</taxon>
        <taxon>Spiralia</taxon>
        <taxon>Lophotrochozoa</taxon>
        <taxon>Mollusca</taxon>
        <taxon>Bivalvia</taxon>
        <taxon>Autobranchia</taxon>
        <taxon>Heteroconchia</taxon>
        <taxon>Euheterodonta</taxon>
        <taxon>Imparidentia</taxon>
        <taxon>Neoheterodontei</taxon>
        <taxon>Myida</taxon>
        <taxon>Myoidea</taxon>
        <taxon>Myidae</taxon>
        <taxon>Mya</taxon>
    </lineage>
</organism>
<reference evidence="1" key="1">
    <citation type="submission" date="2022-11" db="EMBL/GenBank/DDBJ databases">
        <title>Centuries of genome instability and evolution in soft-shell clam transmissible cancer (bioRxiv).</title>
        <authorList>
            <person name="Hart S.F.M."/>
            <person name="Yonemitsu M.A."/>
            <person name="Giersch R.M."/>
            <person name="Beal B.F."/>
            <person name="Arriagada G."/>
            <person name="Davis B.W."/>
            <person name="Ostrander E.A."/>
            <person name="Goff S.P."/>
            <person name="Metzger M.J."/>
        </authorList>
    </citation>
    <scope>NUCLEOTIDE SEQUENCE</scope>
    <source>
        <strain evidence="1">MELC-2E11</strain>
        <tissue evidence="1">Siphon/mantle</tissue>
    </source>
</reference>
<dbReference type="EMBL" id="CP111018">
    <property type="protein sequence ID" value="WAR11029.1"/>
    <property type="molecule type" value="Genomic_DNA"/>
</dbReference>
<protein>
    <submittedName>
        <fullName evidence="1">Uncharacterized protein</fullName>
    </submittedName>
</protein>
<proteinExistence type="predicted"/>
<dbReference type="Proteomes" id="UP001164746">
    <property type="component" value="Chromosome 7"/>
</dbReference>
<gene>
    <name evidence="1" type="ORF">MAR_036105</name>
</gene>